<protein>
    <submittedName>
        <fullName evidence="1">Uncharacterized protein</fullName>
    </submittedName>
</protein>
<evidence type="ECO:0000313" key="2">
    <source>
        <dbReference type="Proteomes" id="UP000240322"/>
    </source>
</evidence>
<dbReference type="Proteomes" id="UP000240322">
    <property type="component" value="Unassembled WGS sequence"/>
</dbReference>
<gene>
    <name evidence="1" type="ORF">B9Q03_09660</name>
</gene>
<sequence>KRRRNCYYTSIRTKKLMVPIIPIEEQRIIKQKYIEMVKSNRIGDKDKAIQIFNESIKHVTNLIKIIINKSFALMKC</sequence>
<feature type="non-terminal residue" evidence="1">
    <location>
        <position position="1"/>
    </location>
</feature>
<name>A0A2R6ANV9_9ARCH</name>
<dbReference type="AlphaFoldDB" id="A0A2R6ANV9"/>
<proteinExistence type="predicted"/>
<organism evidence="1 2">
    <name type="scientific">Candidatus Marsarchaeota G2 archaeon OSP_D</name>
    <dbReference type="NCBI Taxonomy" id="1978157"/>
    <lineage>
        <taxon>Archaea</taxon>
        <taxon>Candidatus Marsarchaeota</taxon>
        <taxon>Candidatus Marsarchaeota group 2</taxon>
    </lineage>
</organism>
<comment type="caution">
    <text evidence="1">The sequence shown here is derived from an EMBL/GenBank/DDBJ whole genome shotgun (WGS) entry which is preliminary data.</text>
</comment>
<dbReference type="EMBL" id="NEXE01000133">
    <property type="protein sequence ID" value="PSN88068.1"/>
    <property type="molecule type" value="Genomic_DNA"/>
</dbReference>
<evidence type="ECO:0000313" key="1">
    <source>
        <dbReference type="EMBL" id="PSN88068.1"/>
    </source>
</evidence>
<accession>A0A2R6ANV9</accession>
<reference evidence="1 2" key="1">
    <citation type="submission" date="2017-04" db="EMBL/GenBank/DDBJ databases">
        <title>Novel microbial lineages endemic to geothermal iron-oxide mats fill important gaps in the evolutionary history of Archaea.</title>
        <authorList>
            <person name="Jay Z.J."/>
            <person name="Beam J.P."/>
            <person name="Dlakic M."/>
            <person name="Rusch D.B."/>
            <person name="Kozubal M.A."/>
            <person name="Inskeep W.P."/>
        </authorList>
    </citation>
    <scope>NUCLEOTIDE SEQUENCE [LARGE SCALE GENOMIC DNA]</scope>
    <source>
        <strain evidence="1">OSP_D</strain>
    </source>
</reference>